<dbReference type="EMBL" id="BLAY01000023">
    <property type="protein sequence ID" value="GET37128.1"/>
    <property type="molecule type" value="Genomic_DNA"/>
</dbReference>
<name>A0AAV3X4V8_9CYAN</name>
<evidence type="ECO:0000313" key="2">
    <source>
        <dbReference type="EMBL" id="GET37128.1"/>
    </source>
</evidence>
<dbReference type="AlphaFoldDB" id="A0AAV3X4V8"/>
<keyword evidence="3" id="KW-1185">Reference proteome</keyword>
<reference evidence="2" key="1">
    <citation type="submission" date="2019-10" db="EMBL/GenBank/DDBJ databases">
        <title>Draft genome sequece of Microseira wollei NIES-4236.</title>
        <authorList>
            <person name="Yamaguchi H."/>
            <person name="Suzuki S."/>
            <person name="Kawachi M."/>
        </authorList>
    </citation>
    <scope>NUCLEOTIDE SEQUENCE</scope>
    <source>
        <strain evidence="2">NIES-4236</strain>
    </source>
</reference>
<dbReference type="Gene3D" id="3.20.20.140">
    <property type="entry name" value="Metal-dependent hydrolases"/>
    <property type="match status" value="1"/>
</dbReference>
<gene>
    <name evidence="2" type="ORF">MiSe_18810</name>
</gene>
<evidence type="ECO:0000259" key="1">
    <source>
        <dbReference type="Pfam" id="PF04909"/>
    </source>
</evidence>
<dbReference type="InterPro" id="IPR006680">
    <property type="entry name" value="Amidohydro-rel"/>
</dbReference>
<protein>
    <submittedName>
        <fullName evidence="2">Amidohydrolase 2</fullName>
    </submittedName>
</protein>
<dbReference type="InterPro" id="IPR032466">
    <property type="entry name" value="Metal_Hydrolase"/>
</dbReference>
<feature type="domain" description="Amidohydrolase-related" evidence="1">
    <location>
        <begin position="175"/>
        <end position="301"/>
    </location>
</feature>
<dbReference type="Proteomes" id="UP001050975">
    <property type="component" value="Unassembled WGS sequence"/>
</dbReference>
<dbReference type="SUPFAM" id="SSF51556">
    <property type="entry name" value="Metallo-dependent hydrolases"/>
    <property type="match status" value="1"/>
</dbReference>
<evidence type="ECO:0000313" key="3">
    <source>
        <dbReference type="Proteomes" id="UP001050975"/>
    </source>
</evidence>
<dbReference type="GO" id="GO:0016787">
    <property type="term" value="F:hydrolase activity"/>
    <property type="evidence" value="ECO:0007669"/>
    <property type="project" value="InterPro"/>
</dbReference>
<dbReference type="Pfam" id="PF04909">
    <property type="entry name" value="Amidohydro_2"/>
    <property type="match status" value="1"/>
</dbReference>
<proteinExistence type="predicted"/>
<accession>A0AAV3X4V8</accession>
<comment type="caution">
    <text evidence="2">The sequence shown here is derived from an EMBL/GenBank/DDBJ whole genome shotgun (WGS) entry which is preliminary data.</text>
</comment>
<organism evidence="2 3">
    <name type="scientific">Microseira wollei NIES-4236</name>
    <dbReference type="NCBI Taxonomy" id="2530354"/>
    <lineage>
        <taxon>Bacteria</taxon>
        <taxon>Bacillati</taxon>
        <taxon>Cyanobacteriota</taxon>
        <taxon>Cyanophyceae</taxon>
        <taxon>Oscillatoriophycideae</taxon>
        <taxon>Aerosakkonematales</taxon>
        <taxon>Aerosakkonemataceae</taxon>
        <taxon>Microseira</taxon>
    </lineage>
</organism>
<sequence length="345" mass="39968">MGEKYGCKHQANPRLFLVKKHLLGAKIVGVLAPLKGSKYPCIDAHLHVVDFLQDTGGLRKCLKYMDKANISHACVFGLPVTKLWASWERSSPGYYLGDNSKCYYYSAVDPFIAREYETLSPEEQQRFFLFIGGFNPCDKFAYKHIERMVKYFPNMWSGVGEILFRHDDLTNLTYGEPPRSNHPAMDSVFELCADLDMPVCVHQNITSVGTNTYPMWLYELEEMLQKHPKVRFVWCHCGISRRVYSPVYYQIVQRVLEHYDNLWVDIAWIVFDDYICPKGVPDPDWLQLCEKYSHRICIGTDIVNKFEFLPATIQKYDVFLDALSEKAAKNLAFDTAFNLFSKVRA</sequence>